<sequence>MESGRGFRRVSVCTPHSLCAHSSLLITEMQPSNDYEATLNISRSSILNVSDSKQEPQSEELKLIFIAPTSSSQWGGNSCIFGPLRCRGAVGASRSEISVSCSTLDVFPFNEPAGHISAPIQAVPWSSNHIQLRFPWQQ</sequence>
<gene>
    <name evidence="1" type="ORF">KUCAC02_004574</name>
</gene>
<feature type="non-terminal residue" evidence="1">
    <location>
        <position position="1"/>
    </location>
</feature>
<comment type="caution">
    <text evidence="1">The sequence shown here is derived from an EMBL/GenBank/DDBJ whole genome shotgun (WGS) entry which is preliminary data.</text>
</comment>
<evidence type="ECO:0000313" key="1">
    <source>
        <dbReference type="EMBL" id="KAI4819322.1"/>
    </source>
</evidence>
<keyword evidence="2" id="KW-1185">Reference proteome</keyword>
<dbReference type="EMBL" id="CM043794">
    <property type="protein sequence ID" value="KAI4819322.1"/>
    <property type="molecule type" value="Genomic_DNA"/>
</dbReference>
<dbReference type="Proteomes" id="UP001057452">
    <property type="component" value="Chromosome 10"/>
</dbReference>
<evidence type="ECO:0000313" key="2">
    <source>
        <dbReference type="Proteomes" id="UP001057452"/>
    </source>
</evidence>
<organism evidence="1 2">
    <name type="scientific">Chaenocephalus aceratus</name>
    <name type="common">Blackfin icefish</name>
    <name type="synonym">Chaenichthys aceratus</name>
    <dbReference type="NCBI Taxonomy" id="36190"/>
    <lineage>
        <taxon>Eukaryota</taxon>
        <taxon>Metazoa</taxon>
        <taxon>Chordata</taxon>
        <taxon>Craniata</taxon>
        <taxon>Vertebrata</taxon>
        <taxon>Euteleostomi</taxon>
        <taxon>Actinopterygii</taxon>
        <taxon>Neopterygii</taxon>
        <taxon>Teleostei</taxon>
        <taxon>Neoteleostei</taxon>
        <taxon>Acanthomorphata</taxon>
        <taxon>Eupercaria</taxon>
        <taxon>Perciformes</taxon>
        <taxon>Notothenioidei</taxon>
        <taxon>Channichthyidae</taxon>
        <taxon>Chaenocephalus</taxon>
    </lineage>
</organism>
<protein>
    <submittedName>
        <fullName evidence="1">Uncharacterized protein</fullName>
    </submittedName>
</protein>
<proteinExistence type="predicted"/>
<accession>A0ACB9X0J2</accession>
<reference evidence="1" key="1">
    <citation type="submission" date="2022-05" db="EMBL/GenBank/DDBJ databases">
        <title>Chromosome-level genome of Chaenocephalus aceratus.</title>
        <authorList>
            <person name="Park H."/>
        </authorList>
    </citation>
    <scope>NUCLEOTIDE SEQUENCE</scope>
    <source>
        <strain evidence="1">KU_202001</strain>
    </source>
</reference>
<feature type="non-terminal residue" evidence="1">
    <location>
        <position position="138"/>
    </location>
</feature>
<name>A0ACB9X0J2_CHAAC</name>